<gene>
    <name evidence="2" type="ORF">A3B21_03760</name>
</gene>
<dbReference type="STRING" id="1802401.A3B21_03760"/>
<comment type="caution">
    <text evidence="2">The sequence shown here is derived from an EMBL/GenBank/DDBJ whole genome shotgun (WGS) entry which is preliminary data.</text>
</comment>
<keyword evidence="1" id="KW-0812">Transmembrane</keyword>
<dbReference type="AlphaFoldDB" id="A0A1F7URI9"/>
<keyword evidence="1" id="KW-0472">Membrane</keyword>
<evidence type="ECO:0000313" key="2">
    <source>
        <dbReference type="EMBL" id="OGL80855.1"/>
    </source>
</evidence>
<sequence>MTFNKNQAGLTLGTLFGLMHLLWVVVVGLGMGQSLANYWHAKHFLTDGHVLGQFQLGMAVVGVILAWISGYAVGWVFAALWNWFGARVR</sequence>
<reference evidence="2 3" key="1">
    <citation type="journal article" date="2016" name="Nat. Commun.">
        <title>Thousands of microbial genomes shed light on interconnected biogeochemical processes in an aquifer system.</title>
        <authorList>
            <person name="Anantharaman K."/>
            <person name="Brown C.T."/>
            <person name="Hug L.A."/>
            <person name="Sharon I."/>
            <person name="Castelle C.J."/>
            <person name="Probst A.J."/>
            <person name="Thomas B.C."/>
            <person name="Singh A."/>
            <person name="Wilkins M.J."/>
            <person name="Karaoz U."/>
            <person name="Brodie E.L."/>
            <person name="Williams K.H."/>
            <person name="Hubbard S.S."/>
            <person name="Banfield J.F."/>
        </authorList>
    </citation>
    <scope>NUCLEOTIDE SEQUENCE [LARGE SCALE GENOMIC DNA]</scope>
</reference>
<organism evidence="2 3">
    <name type="scientific">Candidatus Uhrbacteria bacterium RIFCSPLOWO2_01_FULL_47_24</name>
    <dbReference type="NCBI Taxonomy" id="1802401"/>
    <lineage>
        <taxon>Bacteria</taxon>
        <taxon>Candidatus Uhriibacteriota</taxon>
    </lineage>
</organism>
<evidence type="ECO:0000313" key="3">
    <source>
        <dbReference type="Proteomes" id="UP000176897"/>
    </source>
</evidence>
<name>A0A1F7URI9_9BACT</name>
<protein>
    <submittedName>
        <fullName evidence="2">Uncharacterized protein</fullName>
    </submittedName>
</protein>
<feature type="transmembrane region" description="Helical" evidence="1">
    <location>
        <begin position="56"/>
        <end position="84"/>
    </location>
</feature>
<dbReference type="Proteomes" id="UP000176897">
    <property type="component" value="Unassembled WGS sequence"/>
</dbReference>
<proteinExistence type="predicted"/>
<accession>A0A1F7URI9</accession>
<dbReference type="EMBL" id="MGEJ01000013">
    <property type="protein sequence ID" value="OGL80855.1"/>
    <property type="molecule type" value="Genomic_DNA"/>
</dbReference>
<feature type="transmembrane region" description="Helical" evidence="1">
    <location>
        <begin position="12"/>
        <end position="36"/>
    </location>
</feature>
<evidence type="ECO:0000256" key="1">
    <source>
        <dbReference type="SAM" id="Phobius"/>
    </source>
</evidence>
<keyword evidence="1" id="KW-1133">Transmembrane helix</keyword>